<dbReference type="SUPFAM" id="SSF57302">
    <property type="entry name" value="Snake toxin-like"/>
    <property type="match status" value="1"/>
</dbReference>
<organism evidence="1 2">
    <name type="scientific">Littorina saxatilis</name>
    <dbReference type="NCBI Taxonomy" id="31220"/>
    <lineage>
        <taxon>Eukaryota</taxon>
        <taxon>Metazoa</taxon>
        <taxon>Spiralia</taxon>
        <taxon>Lophotrochozoa</taxon>
        <taxon>Mollusca</taxon>
        <taxon>Gastropoda</taxon>
        <taxon>Caenogastropoda</taxon>
        <taxon>Littorinimorpha</taxon>
        <taxon>Littorinoidea</taxon>
        <taxon>Littorinidae</taxon>
        <taxon>Littorina</taxon>
    </lineage>
</organism>
<proteinExistence type="predicted"/>
<dbReference type="EMBL" id="JBAMIC010000002">
    <property type="protein sequence ID" value="KAK7113438.1"/>
    <property type="molecule type" value="Genomic_DNA"/>
</dbReference>
<dbReference type="Proteomes" id="UP001374579">
    <property type="component" value="Unassembled WGS sequence"/>
</dbReference>
<dbReference type="InterPro" id="IPR045860">
    <property type="entry name" value="Snake_toxin-like_sf"/>
</dbReference>
<dbReference type="AlphaFoldDB" id="A0AAN9BX42"/>
<keyword evidence="2" id="KW-1185">Reference proteome</keyword>
<protein>
    <submittedName>
        <fullName evidence="1">Uncharacterized protein</fullName>
    </submittedName>
</protein>
<dbReference type="CDD" id="cd00117">
    <property type="entry name" value="TFP"/>
    <property type="match status" value="1"/>
</dbReference>
<reference evidence="1 2" key="1">
    <citation type="submission" date="2024-02" db="EMBL/GenBank/DDBJ databases">
        <title>Chromosome-scale genome assembly of the rough periwinkle Littorina saxatilis.</title>
        <authorList>
            <person name="De Jode A."/>
            <person name="Faria R."/>
            <person name="Formenti G."/>
            <person name="Sims Y."/>
            <person name="Smith T.P."/>
            <person name="Tracey A."/>
            <person name="Wood J.M.D."/>
            <person name="Zagrodzka Z.B."/>
            <person name="Johannesson K."/>
            <person name="Butlin R.K."/>
            <person name="Leder E.H."/>
        </authorList>
    </citation>
    <scope>NUCLEOTIDE SEQUENCE [LARGE SCALE GENOMIC DNA]</scope>
    <source>
        <strain evidence="1">Snail1</strain>
        <tissue evidence="1">Muscle</tissue>
    </source>
</reference>
<gene>
    <name evidence="1" type="ORF">V1264_012728</name>
</gene>
<evidence type="ECO:0000313" key="2">
    <source>
        <dbReference type="Proteomes" id="UP001374579"/>
    </source>
</evidence>
<name>A0AAN9BX42_9CAEN</name>
<evidence type="ECO:0000313" key="1">
    <source>
        <dbReference type="EMBL" id="KAK7113438.1"/>
    </source>
</evidence>
<accession>A0AAN9BX42</accession>
<dbReference type="EMBL" id="JBAMIC010000002">
    <property type="protein sequence ID" value="KAK7113439.1"/>
    <property type="molecule type" value="Genomic_DNA"/>
</dbReference>
<comment type="caution">
    <text evidence="1">The sequence shown here is derived from an EMBL/GenBank/DDBJ whole genome shotgun (WGS) entry which is preliminary data.</text>
</comment>
<sequence>MSPATCHVCSEWQCEHEVEWIMECPPESPYCANGYVNHADGSHELTRKCAFQSECDDLMLGATVNSTQCQNWQPESIYLDDFDCFYCCTTDHCNRHSKPDPSTWYTGH</sequence>
<dbReference type="Gene3D" id="2.10.60.10">
    <property type="entry name" value="CD59"/>
    <property type="match status" value="1"/>
</dbReference>